<dbReference type="InterPro" id="IPR016155">
    <property type="entry name" value="Mopterin_synth/thiamin_S_b"/>
</dbReference>
<dbReference type="Gene3D" id="3.10.20.30">
    <property type="match status" value="1"/>
</dbReference>
<dbReference type="AlphaFoldDB" id="A0A418YH48"/>
<dbReference type="InterPro" id="IPR012675">
    <property type="entry name" value="Beta-grasp_dom_sf"/>
</dbReference>
<dbReference type="InterPro" id="IPR003749">
    <property type="entry name" value="ThiS/MoaD-like"/>
</dbReference>
<dbReference type="InterPro" id="IPR010035">
    <property type="entry name" value="Thi_S"/>
</dbReference>
<dbReference type="NCBIfam" id="TIGR01683">
    <property type="entry name" value="thiS"/>
    <property type="match status" value="1"/>
</dbReference>
<dbReference type="SUPFAM" id="SSF54285">
    <property type="entry name" value="MoaD/ThiS"/>
    <property type="match status" value="1"/>
</dbReference>
<proteinExistence type="predicted"/>
<keyword evidence="2" id="KW-1185">Reference proteome</keyword>
<dbReference type="Proteomes" id="UP000283255">
    <property type="component" value="Unassembled WGS sequence"/>
</dbReference>
<dbReference type="Pfam" id="PF02597">
    <property type="entry name" value="ThiS"/>
    <property type="match status" value="1"/>
</dbReference>
<name>A0A418YH48_9GAMM</name>
<evidence type="ECO:0000313" key="2">
    <source>
        <dbReference type="Proteomes" id="UP000283255"/>
    </source>
</evidence>
<evidence type="ECO:0000313" key="1">
    <source>
        <dbReference type="EMBL" id="RJG49422.1"/>
    </source>
</evidence>
<dbReference type="EMBL" id="QZCH01000004">
    <property type="protein sequence ID" value="RJG49422.1"/>
    <property type="molecule type" value="Genomic_DNA"/>
</dbReference>
<sequence length="69" mass="7340">MEQIKISINGEVRHIAANTNIAQLLVEIGNAEQGVALAVNQAIIARSEWPAHIINHGDEISLFQAIAGG</sequence>
<comment type="caution">
    <text evidence="1">The sequence shown here is derived from an EMBL/GenBank/DDBJ whole genome shotgun (WGS) entry which is preliminary data.</text>
</comment>
<gene>
    <name evidence="1" type="primary">thiS</name>
    <name evidence="1" type="ORF">D1Z90_05530</name>
</gene>
<protein>
    <submittedName>
        <fullName evidence="1">Sulfur carrier protein ThiS</fullName>
    </submittedName>
</protein>
<reference evidence="1 2" key="1">
    <citation type="submission" date="2018-09" db="EMBL/GenBank/DDBJ databases">
        <authorList>
            <person name="Wang F."/>
        </authorList>
    </citation>
    <scope>NUCLEOTIDE SEQUENCE [LARGE SCALE GENOMIC DNA]</scope>
    <source>
        <strain evidence="1 2">PLHSC7-2</strain>
    </source>
</reference>
<dbReference type="RefSeq" id="WP_119909757.1">
    <property type="nucleotide sequence ID" value="NZ_QZCH01000004.1"/>
</dbReference>
<accession>A0A418YH48</accession>
<reference evidence="1 2" key="2">
    <citation type="submission" date="2019-01" db="EMBL/GenBank/DDBJ databases">
        <title>Motilimonas pumilus sp. nov., isolated from the gut of sea cucumber (Apostichopus japonicus).</title>
        <authorList>
            <person name="Wang F.-Q."/>
            <person name="Ren L.-H."/>
            <person name="Lin Y.-W."/>
            <person name="Sun G.-H."/>
            <person name="Du Z.-J."/>
            <person name="Zhao J.-X."/>
            <person name="Liu X.-J."/>
            <person name="Liu L.-J."/>
        </authorList>
    </citation>
    <scope>NUCLEOTIDE SEQUENCE [LARGE SCALE GENOMIC DNA]</scope>
    <source>
        <strain evidence="1 2">PLHSC7-2</strain>
    </source>
</reference>
<organism evidence="1 2">
    <name type="scientific">Motilimonas pumila</name>
    <dbReference type="NCBI Taxonomy" id="2303987"/>
    <lineage>
        <taxon>Bacteria</taxon>
        <taxon>Pseudomonadati</taxon>
        <taxon>Pseudomonadota</taxon>
        <taxon>Gammaproteobacteria</taxon>
        <taxon>Alteromonadales</taxon>
        <taxon>Alteromonadales genera incertae sedis</taxon>
        <taxon>Motilimonas</taxon>
    </lineage>
</organism>
<dbReference type="PANTHER" id="PTHR34472">
    <property type="entry name" value="SULFUR CARRIER PROTEIN THIS"/>
    <property type="match status" value="1"/>
</dbReference>
<dbReference type="PANTHER" id="PTHR34472:SF1">
    <property type="entry name" value="SULFUR CARRIER PROTEIN THIS"/>
    <property type="match status" value="1"/>
</dbReference>
<dbReference type="OrthoDB" id="6388078at2"/>
<dbReference type="CDD" id="cd00565">
    <property type="entry name" value="Ubl_ThiS"/>
    <property type="match status" value="1"/>
</dbReference>